<protein>
    <recommendedName>
        <fullName evidence="3">Peptidase M56 domain-containing protein</fullName>
    </recommendedName>
</protein>
<evidence type="ECO:0000313" key="2">
    <source>
        <dbReference type="Proteomes" id="UP000187412"/>
    </source>
</evidence>
<evidence type="ECO:0008006" key="3">
    <source>
        <dbReference type="Google" id="ProtNLM"/>
    </source>
</evidence>
<organism evidence="1 2">
    <name type="scientific">Paenibacillus borealis</name>
    <dbReference type="NCBI Taxonomy" id="160799"/>
    <lineage>
        <taxon>Bacteria</taxon>
        <taxon>Bacillati</taxon>
        <taxon>Bacillota</taxon>
        <taxon>Bacilli</taxon>
        <taxon>Bacillales</taxon>
        <taxon>Paenibacillaceae</taxon>
        <taxon>Paenibacillus</taxon>
    </lineage>
</organism>
<dbReference type="EMBL" id="MPTB01000008">
    <property type="protein sequence ID" value="OMD49992.1"/>
    <property type="molecule type" value="Genomic_DNA"/>
</dbReference>
<reference evidence="1 2" key="1">
    <citation type="submission" date="2016-10" db="EMBL/GenBank/DDBJ databases">
        <title>Paenibacillus species isolates.</title>
        <authorList>
            <person name="Beno S.M."/>
        </authorList>
    </citation>
    <scope>NUCLEOTIDE SEQUENCE [LARGE SCALE GENOMIC DNA]</scope>
    <source>
        <strain evidence="1 2">FSL H7-0744</strain>
    </source>
</reference>
<evidence type="ECO:0000313" key="1">
    <source>
        <dbReference type="EMBL" id="OMD49992.1"/>
    </source>
</evidence>
<proteinExistence type="predicted"/>
<name>A0ABX3HKK5_PAEBO</name>
<keyword evidence="2" id="KW-1185">Reference proteome</keyword>
<gene>
    <name evidence="1" type="ORF">BSK56_08605</name>
</gene>
<dbReference type="Proteomes" id="UP000187412">
    <property type="component" value="Unassembled WGS sequence"/>
</dbReference>
<comment type="caution">
    <text evidence="1">The sequence shown here is derived from an EMBL/GenBank/DDBJ whole genome shotgun (WGS) entry which is preliminary data.</text>
</comment>
<sequence length="63" mass="7655">MYCDIKLKLAFCVKTSILILYSERVQHELIHLKLRNKGEFSFIIERKFAFIYFWAFHKSVLDL</sequence>
<accession>A0ABX3HKK5</accession>